<reference evidence="2 3" key="1">
    <citation type="journal article" date="2019" name="Philos. Trans. R. Soc. Lond., B, Biol. Sci.">
        <title>Ant behaviour and brain gene expression of defending hosts depend on the ecological success of the intruding social parasite.</title>
        <authorList>
            <person name="Kaur R."/>
            <person name="Stoldt M."/>
            <person name="Jongepier E."/>
            <person name="Feldmeyer B."/>
            <person name="Menzel F."/>
            <person name="Bornberg-Bauer E."/>
            <person name="Foitzik S."/>
        </authorList>
    </citation>
    <scope>NUCLEOTIDE SEQUENCE [LARGE SCALE GENOMIC DNA]</scope>
    <source>
        <tissue evidence="2">Whole body</tissue>
    </source>
</reference>
<evidence type="ECO:0000313" key="3">
    <source>
        <dbReference type="Proteomes" id="UP000310200"/>
    </source>
</evidence>
<proteinExistence type="predicted"/>
<accession>A0A4S2KQD1</accession>
<comment type="caution">
    <text evidence="2">The sequence shown here is derived from an EMBL/GenBank/DDBJ whole genome shotgun (WGS) entry which is preliminary data.</text>
</comment>
<evidence type="ECO:0000313" key="2">
    <source>
        <dbReference type="EMBL" id="TGZ50108.1"/>
    </source>
</evidence>
<dbReference type="AlphaFoldDB" id="A0A4S2KQD1"/>
<feature type="region of interest" description="Disordered" evidence="1">
    <location>
        <begin position="74"/>
        <end position="98"/>
    </location>
</feature>
<name>A0A4S2KQD1_9HYME</name>
<organism evidence="2 3">
    <name type="scientific">Temnothorax longispinosus</name>
    <dbReference type="NCBI Taxonomy" id="300112"/>
    <lineage>
        <taxon>Eukaryota</taxon>
        <taxon>Metazoa</taxon>
        <taxon>Ecdysozoa</taxon>
        <taxon>Arthropoda</taxon>
        <taxon>Hexapoda</taxon>
        <taxon>Insecta</taxon>
        <taxon>Pterygota</taxon>
        <taxon>Neoptera</taxon>
        <taxon>Endopterygota</taxon>
        <taxon>Hymenoptera</taxon>
        <taxon>Apocrita</taxon>
        <taxon>Aculeata</taxon>
        <taxon>Formicoidea</taxon>
        <taxon>Formicidae</taxon>
        <taxon>Myrmicinae</taxon>
        <taxon>Temnothorax</taxon>
    </lineage>
</organism>
<gene>
    <name evidence="2" type="ORF">DBV15_00856</name>
</gene>
<evidence type="ECO:0000256" key="1">
    <source>
        <dbReference type="SAM" id="MobiDB-lite"/>
    </source>
</evidence>
<protein>
    <submittedName>
        <fullName evidence="2">Uncharacterized protein</fullName>
    </submittedName>
</protein>
<dbReference type="EMBL" id="QBLH01002024">
    <property type="protein sequence ID" value="TGZ50108.1"/>
    <property type="molecule type" value="Genomic_DNA"/>
</dbReference>
<dbReference type="Proteomes" id="UP000310200">
    <property type="component" value="Unassembled WGS sequence"/>
</dbReference>
<sequence>MSDNINTAAIIGVLPPRSYLYLSLQGNRFGDNGQQCCREKKRNKASFPLPTYHPLSSAKLLEYRFSPFFLSPPELSRTTEGGGKEEERKRKRVKKQRIYNEKRGAGEVRGRRSIMMRQGGRITGEEKRGKRESQWTEGKGERIAIERASARDGKREAAGVCAAYMYVDLCARVPRLRVCFARARIRAGRAHREHVCRRDFANGRREEERTCTMHECVHTYTRRTGLDLFPAELRDAWRRERNAREEERKELCGEIRVSTDAARPRGLPRGNYEWFSRGAHFGIANLSSSRGTRPRVCASPFFLPFSVLPAIYAPRDRPSIATRAESGVESDGGGGGGGGEHAVDAVSYTHLDVYKRPPLVLLRAGPQRRQHFHRIAPEIIHERENRIKGRRTGALSGSHGLEGQKNDTWILGLKGSPARVDRFVGRKERPVFPRTGWSR</sequence>
<keyword evidence="3" id="KW-1185">Reference proteome</keyword>